<evidence type="ECO:0000259" key="1">
    <source>
        <dbReference type="Pfam" id="PF25372"/>
    </source>
</evidence>
<dbReference type="SMART" id="SM00367">
    <property type="entry name" value="LRR_CC"/>
    <property type="match status" value="5"/>
</dbReference>
<dbReference type="RefSeq" id="XP_013928900.1">
    <property type="nucleotide sequence ID" value="XM_014073425.1"/>
</dbReference>
<evidence type="ECO:0000313" key="3">
    <source>
        <dbReference type="RefSeq" id="XP_013928900.1"/>
    </source>
</evidence>
<reference evidence="3" key="1">
    <citation type="submission" date="2025-08" db="UniProtKB">
        <authorList>
            <consortium name="RefSeq"/>
        </authorList>
    </citation>
    <scope>IDENTIFICATION</scope>
    <source>
        <tissue evidence="3">Skeletal muscle</tissue>
    </source>
</reference>
<organism evidence="2 3">
    <name type="scientific">Thamnophis sirtalis</name>
    <dbReference type="NCBI Taxonomy" id="35019"/>
    <lineage>
        <taxon>Eukaryota</taxon>
        <taxon>Metazoa</taxon>
        <taxon>Chordata</taxon>
        <taxon>Craniata</taxon>
        <taxon>Vertebrata</taxon>
        <taxon>Euteleostomi</taxon>
        <taxon>Lepidosauria</taxon>
        <taxon>Squamata</taxon>
        <taxon>Bifurcata</taxon>
        <taxon>Unidentata</taxon>
        <taxon>Episquamata</taxon>
        <taxon>Toxicofera</taxon>
        <taxon>Serpentes</taxon>
        <taxon>Colubroidea</taxon>
        <taxon>Colubridae</taxon>
        <taxon>Natricinae</taxon>
        <taxon>Thamnophis</taxon>
    </lineage>
</organism>
<dbReference type="AlphaFoldDB" id="A0A6I9YZ83"/>
<proteinExistence type="predicted"/>
<sequence length="220" mass="24337">GLESLGKHLKIKEIILSECKQITDTGMKILSADLKKLDYLDLSFCRHISNSTLKYLSLNCRKITCLILVGCFKVSDAGIQLIASGCNFLHYLDISGCRNVTDKALKYLAKGCLQLRILKMLYCVAITRPAVSNYAPRLQKYEYNDDEPPLGFGYVVSGDELTSAKKLKKRRYSTMAPPVSMGGSSGEKDYEQTKHSLVDGITEQVVEESLISPGSLAEDP</sequence>
<dbReference type="Pfam" id="PF25372">
    <property type="entry name" value="DUF7885"/>
    <property type="match status" value="1"/>
</dbReference>
<feature type="non-terminal residue" evidence="3">
    <location>
        <position position="1"/>
    </location>
</feature>
<dbReference type="PANTHER" id="PTHR13318">
    <property type="entry name" value="PARTNER OF PAIRED, ISOFORM B-RELATED"/>
    <property type="match status" value="1"/>
</dbReference>
<accession>A0A6I9YZ83</accession>
<protein>
    <submittedName>
        <fullName evidence="3">F-box/LRR-repeat protein 13-like</fullName>
    </submittedName>
</protein>
<gene>
    <name evidence="3" type="primary">LOC106554700</name>
</gene>
<dbReference type="KEGG" id="tsr:106554700"/>
<dbReference type="InterPro" id="IPR032675">
    <property type="entry name" value="LRR_dom_sf"/>
</dbReference>
<dbReference type="GeneID" id="106554700"/>
<dbReference type="OrthoDB" id="61560at2759"/>
<dbReference type="Proteomes" id="UP000504617">
    <property type="component" value="Unplaced"/>
</dbReference>
<dbReference type="SUPFAM" id="SSF52047">
    <property type="entry name" value="RNI-like"/>
    <property type="match status" value="1"/>
</dbReference>
<dbReference type="InterPro" id="IPR057207">
    <property type="entry name" value="FBXL15_LRR"/>
</dbReference>
<dbReference type="PANTHER" id="PTHR13318:SF190">
    <property type="entry name" value="PARTNER OF PAIRED, ISOFORM B"/>
    <property type="match status" value="1"/>
</dbReference>
<evidence type="ECO:0000313" key="2">
    <source>
        <dbReference type="Proteomes" id="UP000504617"/>
    </source>
</evidence>
<dbReference type="GO" id="GO:0019005">
    <property type="term" value="C:SCF ubiquitin ligase complex"/>
    <property type="evidence" value="ECO:0007669"/>
    <property type="project" value="TreeGrafter"/>
</dbReference>
<dbReference type="Gene3D" id="3.80.10.10">
    <property type="entry name" value="Ribonuclease Inhibitor"/>
    <property type="match status" value="1"/>
</dbReference>
<keyword evidence="2" id="KW-1185">Reference proteome</keyword>
<dbReference type="InterPro" id="IPR006553">
    <property type="entry name" value="Leu-rich_rpt_Cys-con_subtyp"/>
</dbReference>
<feature type="domain" description="F-box/LRR-repeat protein 15-like leucin rich repeat" evidence="1">
    <location>
        <begin position="11"/>
        <end position="134"/>
    </location>
</feature>
<name>A0A6I9YZ83_9SAUR</name>
<dbReference type="GO" id="GO:0031146">
    <property type="term" value="P:SCF-dependent proteasomal ubiquitin-dependent protein catabolic process"/>
    <property type="evidence" value="ECO:0007669"/>
    <property type="project" value="TreeGrafter"/>
</dbReference>